<dbReference type="FunFam" id="3.30.450.20:FF:000099">
    <property type="entry name" value="Sensory box sensor histidine kinase"/>
    <property type="match status" value="1"/>
</dbReference>
<dbReference type="PANTHER" id="PTHR43304">
    <property type="entry name" value="PHYTOCHROME-LIKE PROTEIN CPH1"/>
    <property type="match status" value="1"/>
</dbReference>
<reference evidence="7 8" key="1">
    <citation type="journal article" date="2003" name="DNA Res.">
        <title>Complete genome structure of Gloeobacter violaceus PCC 7421, a cyanobacterium that lacks thylakoids.</title>
        <authorList>
            <person name="Nakamura Y."/>
            <person name="Kaneko T."/>
            <person name="Sato S."/>
            <person name="Mimuro M."/>
            <person name="Miyashita H."/>
            <person name="Tsuchiya T."/>
            <person name="Sasamoto S."/>
            <person name="Watanabe A."/>
            <person name="Kawashima K."/>
            <person name="Kishida Y."/>
            <person name="Kiyokawa C."/>
            <person name="Kohara M."/>
            <person name="Matsumoto M."/>
            <person name="Matsuno A."/>
            <person name="Nakazaki N."/>
            <person name="Shimpo S."/>
            <person name="Takeuchi C."/>
            <person name="Yamada M."/>
            <person name="Tabata S."/>
        </authorList>
    </citation>
    <scope>NUCLEOTIDE SEQUENCE [LARGE SCALE GENOMIC DNA]</scope>
    <source>
        <strain evidence="8">ATCC 29082 / PCC 7421</strain>
    </source>
</reference>
<name>Q7NIK2_GLOVI</name>
<protein>
    <recommendedName>
        <fullName evidence="2">histidine kinase</fullName>
        <ecNumber evidence="2">2.7.13.3</ecNumber>
    </recommendedName>
</protein>
<keyword evidence="3" id="KW-0597">Phosphoprotein</keyword>
<evidence type="ECO:0000259" key="6">
    <source>
        <dbReference type="PROSITE" id="PS50113"/>
    </source>
</evidence>
<dbReference type="InterPro" id="IPR052162">
    <property type="entry name" value="Sensor_kinase/Photoreceptor"/>
</dbReference>
<dbReference type="OrthoDB" id="292667at2"/>
<dbReference type="STRING" id="251221.gene:10759676"/>
<dbReference type="Pfam" id="PF08447">
    <property type="entry name" value="PAS_3"/>
    <property type="match status" value="1"/>
</dbReference>
<dbReference type="AlphaFoldDB" id="Q7NIK2"/>
<accession>Q7NIK2</accession>
<evidence type="ECO:0000313" key="7">
    <source>
        <dbReference type="EMBL" id="BAC90122.1"/>
    </source>
</evidence>
<dbReference type="InterPro" id="IPR000700">
    <property type="entry name" value="PAS-assoc_C"/>
</dbReference>
<dbReference type="KEGG" id="gvi:gll2181"/>
<dbReference type="eggNOG" id="COG2205">
    <property type="taxonomic scope" value="Bacteria"/>
</dbReference>
<dbReference type="SMART" id="SM00086">
    <property type="entry name" value="PAC"/>
    <property type="match status" value="1"/>
</dbReference>
<evidence type="ECO:0000256" key="2">
    <source>
        <dbReference type="ARBA" id="ARBA00012438"/>
    </source>
</evidence>
<evidence type="ECO:0000256" key="4">
    <source>
        <dbReference type="ARBA" id="ARBA00022679"/>
    </source>
</evidence>
<organism evidence="7 8">
    <name type="scientific">Gloeobacter violaceus (strain ATCC 29082 / PCC 7421)</name>
    <dbReference type="NCBI Taxonomy" id="251221"/>
    <lineage>
        <taxon>Bacteria</taxon>
        <taxon>Bacillati</taxon>
        <taxon>Cyanobacteriota</taxon>
        <taxon>Cyanophyceae</taxon>
        <taxon>Gloeobacterales</taxon>
        <taxon>Gloeobacteraceae</taxon>
        <taxon>Gloeobacter</taxon>
    </lineage>
</organism>
<reference evidence="7 8" key="2">
    <citation type="journal article" date="2003" name="DNA Res.">
        <title>Complete genome structure of Gloeobacter violaceus PCC 7421, a cyanobacterium that lacks thylakoids (supplement).</title>
        <authorList>
            <person name="Nakamura Y."/>
            <person name="Kaneko T."/>
            <person name="Sato S."/>
            <person name="Mimuro M."/>
            <person name="Miyashita H."/>
            <person name="Tsuchiya T."/>
            <person name="Sasamoto S."/>
            <person name="Watanabe A."/>
            <person name="Kawashima K."/>
            <person name="Kishida Y."/>
            <person name="Kiyokawa C."/>
            <person name="Kohara M."/>
            <person name="Matsumoto M."/>
            <person name="Matsuno A."/>
            <person name="Nakazaki N."/>
            <person name="Shimpo S."/>
            <person name="Takeuchi C."/>
            <person name="Yamada M."/>
            <person name="Tabata S."/>
        </authorList>
    </citation>
    <scope>NUCLEOTIDE SEQUENCE [LARGE SCALE GENOMIC DNA]</scope>
    <source>
        <strain evidence="8">ATCC 29082 / PCC 7421</strain>
    </source>
</reference>
<dbReference type="CDD" id="cd00130">
    <property type="entry name" value="PAS"/>
    <property type="match status" value="1"/>
</dbReference>
<comment type="catalytic activity">
    <reaction evidence="1">
        <text>ATP + protein L-histidine = ADP + protein N-phospho-L-histidine.</text>
        <dbReference type="EC" id="2.7.13.3"/>
    </reaction>
</comment>
<gene>
    <name evidence="7" type="ordered locus">gll2181</name>
</gene>
<keyword evidence="4" id="KW-0808">Transferase</keyword>
<feature type="domain" description="PAC" evidence="6">
    <location>
        <begin position="97"/>
        <end position="150"/>
    </location>
</feature>
<dbReference type="InterPro" id="IPR000014">
    <property type="entry name" value="PAS"/>
</dbReference>
<sequence>MPGVAKLTPGAQIHLCLLGYRPMDDWHARFLLECIPQMAWSATPDGRLECANQLCLEYTGLALEQICGWGWRSVVHPEDWLRCTVPWCEALRTGQAYELEYRLRRRRDGAFLWHLARGRPVHDGDVQVIRWFGTCTDIHRYKMAEQRWLDLHSGGFSNN</sequence>
<keyword evidence="8" id="KW-1185">Reference proteome</keyword>
<dbReference type="Gene3D" id="3.30.450.20">
    <property type="entry name" value="PAS domain"/>
    <property type="match status" value="1"/>
</dbReference>
<dbReference type="NCBIfam" id="TIGR00229">
    <property type="entry name" value="sensory_box"/>
    <property type="match status" value="1"/>
</dbReference>
<dbReference type="GO" id="GO:0004673">
    <property type="term" value="F:protein histidine kinase activity"/>
    <property type="evidence" value="ECO:0007669"/>
    <property type="project" value="UniProtKB-EC"/>
</dbReference>
<proteinExistence type="predicted"/>
<evidence type="ECO:0000313" key="8">
    <source>
        <dbReference type="Proteomes" id="UP000000557"/>
    </source>
</evidence>
<dbReference type="PROSITE" id="PS50113">
    <property type="entry name" value="PAC"/>
    <property type="match status" value="1"/>
</dbReference>
<dbReference type="InterPro" id="IPR035965">
    <property type="entry name" value="PAS-like_dom_sf"/>
</dbReference>
<dbReference type="Proteomes" id="UP000000557">
    <property type="component" value="Chromosome"/>
</dbReference>
<dbReference type="HOGENOM" id="CLU_140271_0_0_3"/>
<dbReference type="InterPro" id="IPR001610">
    <property type="entry name" value="PAC"/>
</dbReference>
<evidence type="ECO:0000256" key="1">
    <source>
        <dbReference type="ARBA" id="ARBA00000085"/>
    </source>
</evidence>
<dbReference type="InterPro" id="IPR013655">
    <property type="entry name" value="PAS_fold_3"/>
</dbReference>
<keyword evidence="5" id="KW-0418">Kinase</keyword>
<dbReference type="EnsemblBacteria" id="BAC90122">
    <property type="protein sequence ID" value="BAC90122"/>
    <property type="gene ID" value="BAC90122"/>
</dbReference>
<dbReference type="InParanoid" id="Q7NIK2"/>
<dbReference type="PANTHER" id="PTHR43304:SF1">
    <property type="entry name" value="PAC DOMAIN-CONTAINING PROTEIN"/>
    <property type="match status" value="1"/>
</dbReference>
<dbReference type="SUPFAM" id="SSF55785">
    <property type="entry name" value="PYP-like sensor domain (PAS domain)"/>
    <property type="match status" value="1"/>
</dbReference>
<evidence type="ECO:0000256" key="3">
    <source>
        <dbReference type="ARBA" id="ARBA00022553"/>
    </source>
</evidence>
<evidence type="ECO:0000256" key="5">
    <source>
        <dbReference type="ARBA" id="ARBA00022777"/>
    </source>
</evidence>
<dbReference type="PhylomeDB" id="Q7NIK2"/>
<dbReference type="EC" id="2.7.13.3" evidence="2"/>
<dbReference type="EMBL" id="BA000045">
    <property type="protein sequence ID" value="BAC90122.1"/>
    <property type="molecule type" value="Genomic_DNA"/>
</dbReference>